<dbReference type="Gene3D" id="3.90.1530.30">
    <property type="match status" value="1"/>
</dbReference>
<dbReference type="EMBL" id="QOCE01000011">
    <property type="protein sequence ID" value="RBW60665.1"/>
    <property type="molecule type" value="Genomic_DNA"/>
</dbReference>
<dbReference type="InterPro" id="IPR036086">
    <property type="entry name" value="ParB/Sulfiredoxin_sf"/>
</dbReference>
<proteinExistence type="predicted"/>
<sequence>MSKKRRVFDINFDDVPAVETPQVDPVVAPSPAPEGRRGPMATAITENADAVTARQSAEAAIRAENDALAHEHVRLKRAGLITDLIPLDLVDTTKLTRDRAPGRDEEMDDLKISIRDIGLSNPIRVEKNGDRYELIQGFRRLSAFRELFEETGDEAFAKIPAGINASGEDLQNLYRRMVDENLVRRDVSFGELARLAISYRCQDPNIESYDRAVEILYASSGRQKRSYIKSFVRLVNAIGDDLLFVAAMPRALGLRLVKLVEDQPDRIEVLLSELRARPDRDDVAEQAILQSFVASGGTTKTKTEVRKTAKSTFKMTRPEGVVKCIAADGRIELQLDRDFSGLERKRLEASVQAFFDELDGEG</sequence>
<dbReference type="Pfam" id="PF02195">
    <property type="entry name" value="ParB_N"/>
    <property type="match status" value="1"/>
</dbReference>
<dbReference type="InterPro" id="IPR003115">
    <property type="entry name" value="ParB_N"/>
</dbReference>
<evidence type="ECO:0000313" key="2">
    <source>
        <dbReference type="EMBL" id="RBW60665.1"/>
    </source>
</evidence>
<evidence type="ECO:0000259" key="1">
    <source>
        <dbReference type="Pfam" id="PF02195"/>
    </source>
</evidence>
<gene>
    <name evidence="2" type="ORF">DS909_04400</name>
</gene>
<evidence type="ECO:0000313" key="3">
    <source>
        <dbReference type="Proteomes" id="UP000252706"/>
    </source>
</evidence>
<dbReference type="RefSeq" id="WP_113822215.1">
    <property type="nucleotide sequence ID" value="NZ_QOCE01000011.1"/>
</dbReference>
<comment type="caution">
    <text evidence="2">The sequence shown here is derived from an EMBL/GenBank/DDBJ whole genome shotgun (WGS) entry which is preliminary data.</text>
</comment>
<dbReference type="SUPFAM" id="SSF110849">
    <property type="entry name" value="ParB/Sulfiredoxin"/>
    <property type="match status" value="1"/>
</dbReference>
<reference evidence="2 3" key="1">
    <citation type="submission" date="2018-07" db="EMBL/GenBank/DDBJ databases">
        <title>Modular assembly of carbohydrate-degrading microbial communities in the ocean.</title>
        <authorList>
            <person name="Enke T.N."/>
            <person name="Datta M.S."/>
            <person name="Schwartzman J.A."/>
            <person name="Cermak N."/>
            <person name="Schmitz D.A."/>
            <person name="Barrere J."/>
            <person name="Cordero O.X."/>
        </authorList>
    </citation>
    <scope>NUCLEOTIDE SEQUENCE [LARGE SCALE GENOMIC DNA]</scope>
    <source>
        <strain evidence="2 3">C3M10</strain>
    </source>
</reference>
<accession>A0A366XBV6</accession>
<dbReference type="AlphaFoldDB" id="A0A366XBV6"/>
<organism evidence="2 3">
    <name type="scientific">Phaeobacter gallaeciensis</name>
    <dbReference type="NCBI Taxonomy" id="60890"/>
    <lineage>
        <taxon>Bacteria</taxon>
        <taxon>Pseudomonadati</taxon>
        <taxon>Pseudomonadota</taxon>
        <taxon>Alphaproteobacteria</taxon>
        <taxon>Rhodobacterales</taxon>
        <taxon>Roseobacteraceae</taxon>
        <taxon>Phaeobacter</taxon>
    </lineage>
</organism>
<name>A0A366XBV6_9RHOB</name>
<dbReference type="OrthoDB" id="7656008at2"/>
<feature type="domain" description="ParB-like N-terminal" evidence="1">
    <location>
        <begin position="90"/>
        <end position="148"/>
    </location>
</feature>
<protein>
    <submittedName>
        <fullName evidence="2">Replication protein</fullName>
    </submittedName>
</protein>
<dbReference type="Proteomes" id="UP000252706">
    <property type="component" value="Unassembled WGS sequence"/>
</dbReference>